<evidence type="ECO:0000313" key="4">
    <source>
        <dbReference type="Proteomes" id="UP000183209"/>
    </source>
</evidence>
<dbReference type="Proteomes" id="UP000183209">
    <property type="component" value="Unassembled WGS sequence"/>
</dbReference>
<evidence type="ECO:0000313" key="3">
    <source>
        <dbReference type="EMBL" id="SFT09757.1"/>
    </source>
</evidence>
<dbReference type="Pfam" id="PF00072">
    <property type="entry name" value="Response_reg"/>
    <property type="match status" value="1"/>
</dbReference>
<dbReference type="AlphaFoldDB" id="A0A1I6V806"/>
<dbReference type="Gene3D" id="3.40.50.2300">
    <property type="match status" value="1"/>
</dbReference>
<dbReference type="GO" id="GO:0000160">
    <property type="term" value="P:phosphorelay signal transduction system"/>
    <property type="evidence" value="ECO:0007669"/>
    <property type="project" value="InterPro"/>
</dbReference>
<gene>
    <name evidence="3" type="ORF">SAMN04487906_2930</name>
</gene>
<reference evidence="3 4" key="1">
    <citation type="submission" date="2016-10" db="EMBL/GenBank/DDBJ databases">
        <authorList>
            <person name="de Groot N.N."/>
        </authorList>
    </citation>
    <scope>NUCLEOTIDE SEQUENCE [LARGE SCALE GENOMIC DNA]</scope>
    <source>
        <strain evidence="3 4">CGMCC 1.6114</strain>
    </source>
</reference>
<dbReference type="InterPro" id="IPR011006">
    <property type="entry name" value="CheY-like_superfamily"/>
</dbReference>
<sequence>MKSNNAINLTCIIDDDPVFVFGAKRIMEMAEFCNNFLVFQNGEEALTNLKPIVLSGESVPDVILLDLNMPIMDGWEFLDNFIKLETKRKILIYIVSSSIDPADIIKAKSYKGLNNFIVKPITREVLSEIMRDAVKH</sequence>
<dbReference type="RefSeq" id="WP_074979793.1">
    <property type="nucleotide sequence ID" value="NZ_FPAG01000008.1"/>
</dbReference>
<feature type="modified residue" description="4-aspartylphosphate" evidence="1">
    <location>
        <position position="66"/>
    </location>
</feature>
<dbReference type="PROSITE" id="PS50110">
    <property type="entry name" value="RESPONSE_REGULATORY"/>
    <property type="match status" value="1"/>
</dbReference>
<protein>
    <submittedName>
        <fullName evidence="3">Response regulator receiver domain-containing protein</fullName>
    </submittedName>
</protein>
<keyword evidence="1" id="KW-0597">Phosphoprotein</keyword>
<dbReference type="SUPFAM" id="SSF52172">
    <property type="entry name" value="CheY-like"/>
    <property type="match status" value="1"/>
</dbReference>
<name>A0A1I6V806_9FLAO</name>
<dbReference type="EMBL" id="FPAG01000008">
    <property type="protein sequence ID" value="SFT09757.1"/>
    <property type="molecule type" value="Genomic_DNA"/>
</dbReference>
<feature type="domain" description="Response regulatory" evidence="2">
    <location>
        <begin position="9"/>
        <end position="134"/>
    </location>
</feature>
<dbReference type="InterPro" id="IPR001789">
    <property type="entry name" value="Sig_transdc_resp-reg_receiver"/>
</dbReference>
<evidence type="ECO:0000259" key="2">
    <source>
        <dbReference type="PROSITE" id="PS50110"/>
    </source>
</evidence>
<dbReference type="SMART" id="SM00448">
    <property type="entry name" value="REC"/>
    <property type="match status" value="1"/>
</dbReference>
<organism evidence="3 4">
    <name type="scientific">Zhouia amylolytica</name>
    <dbReference type="NCBI Taxonomy" id="376730"/>
    <lineage>
        <taxon>Bacteria</taxon>
        <taxon>Pseudomonadati</taxon>
        <taxon>Bacteroidota</taxon>
        <taxon>Flavobacteriia</taxon>
        <taxon>Flavobacteriales</taxon>
        <taxon>Flavobacteriaceae</taxon>
        <taxon>Zhouia</taxon>
    </lineage>
</organism>
<dbReference type="InterPro" id="IPR052893">
    <property type="entry name" value="TCS_response_regulator"/>
</dbReference>
<proteinExistence type="predicted"/>
<dbReference type="PANTHER" id="PTHR44520">
    <property type="entry name" value="RESPONSE REGULATOR RCP1-RELATED"/>
    <property type="match status" value="1"/>
</dbReference>
<dbReference type="PANTHER" id="PTHR44520:SF2">
    <property type="entry name" value="RESPONSE REGULATOR RCP1"/>
    <property type="match status" value="1"/>
</dbReference>
<dbReference type="OrthoDB" id="673128at2"/>
<accession>A0A1I6V806</accession>
<evidence type="ECO:0000256" key="1">
    <source>
        <dbReference type="PROSITE-ProRule" id="PRU00169"/>
    </source>
</evidence>